<dbReference type="InterPro" id="IPR000182">
    <property type="entry name" value="GNAT_dom"/>
</dbReference>
<accession>A0A919QYV2</accession>
<dbReference type="Proteomes" id="UP000655287">
    <property type="component" value="Unassembled WGS sequence"/>
</dbReference>
<dbReference type="SUPFAM" id="SSF55729">
    <property type="entry name" value="Acyl-CoA N-acyltransferases (Nat)"/>
    <property type="match status" value="1"/>
</dbReference>
<dbReference type="CDD" id="cd04301">
    <property type="entry name" value="NAT_SF"/>
    <property type="match status" value="1"/>
</dbReference>
<evidence type="ECO:0000313" key="5">
    <source>
        <dbReference type="Proteomes" id="UP000655287"/>
    </source>
</evidence>
<dbReference type="Pfam" id="PF00583">
    <property type="entry name" value="Acetyltransf_1"/>
    <property type="match status" value="1"/>
</dbReference>
<evidence type="ECO:0000256" key="2">
    <source>
        <dbReference type="ARBA" id="ARBA00023315"/>
    </source>
</evidence>
<feature type="domain" description="N-acetyltransferase" evidence="3">
    <location>
        <begin position="10"/>
        <end position="153"/>
    </location>
</feature>
<keyword evidence="2" id="KW-0012">Acyltransferase</keyword>
<keyword evidence="5" id="KW-1185">Reference proteome</keyword>
<protein>
    <recommendedName>
        <fullName evidence="3">N-acetyltransferase domain-containing protein</fullName>
    </recommendedName>
</protein>
<dbReference type="AlphaFoldDB" id="A0A919QYV2"/>
<dbReference type="InterPro" id="IPR050832">
    <property type="entry name" value="Bact_Acetyltransf"/>
</dbReference>
<gene>
    <name evidence="4" type="ORF">Sru01_16860</name>
</gene>
<dbReference type="Gene3D" id="3.40.630.30">
    <property type="match status" value="1"/>
</dbReference>
<organism evidence="4 5">
    <name type="scientific">Sphaerisporangium rufum</name>
    <dbReference type="NCBI Taxonomy" id="1381558"/>
    <lineage>
        <taxon>Bacteria</taxon>
        <taxon>Bacillati</taxon>
        <taxon>Actinomycetota</taxon>
        <taxon>Actinomycetes</taxon>
        <taxon>Streptosporangiales</taxon>
        <taxon>Streptosporangiaceae</taxon>
        <taxon>Sphaerisporangium</taxon>
    </lineage>
</organism>
<name>A0A919QYV2_9ACTN</name>
<comment type="caution">
    <text evidence="4">The sequence shown here is derived from an EMBL/GenBank/DDBJ whole genome shotgun (WGS) entry which is preliminary data.</text>
</comment>
<evidence type="ECO:0000313" key="4">
    <source>
        <dbReference type="EMBL" id="GII76704.1"/>
    </source>
</evidence>
<proteinExistence type="predicted"/>
<keyword evidence="1" id="KW-0808">Transferase</keyword>
<dbReference type="PANTHER" id="PTHR43877">
    <property type="entry name" value="AMINOALKYLPHOSPHONATE N-ACETYLTRANSFERASE-RELATED-RELATED"/>
    <property type="match status" value="1"/>
</dbReference>
<dbReference type="EMBL" id="BOOU01000024">
    <property type="protein sequence ID" value="GII76704.1"/>
    <property type="molecule type" value="Genomic_DNA"/>
</dbReference>
<evidence type="ECO:0000256" key="1">
    <source>
        <dbReference type="ARBA" id="ARBA00022679"/>
    </source>
</evidence>
<evidence type="ECO:0000259" key="3">
    <source>
        <dbReference type="PROSITE" id="PS51186"/>
    </source>
</evidence>
<sequence>MRLPGSVSELRIEPVEPDGAVEDWRHVHNVIVPPAALSPAEVEENVRRYRLEVAYLDDVLVGCTTVRPPENGDPATVIVRVLPEYRRRGFGAALYTRALAQARELGGADIRTVIWAANEDGVRFAQARGFTEVDREPDPEDGIPFLTWHLTSS</sequence>
<dbReference type="PROSITE" id="PS51186">
    <property type="entry name" value="GNAT"/>
    <property type="match status" value="1"/>
</dbReference>
<dbReference type="InterPro" id="IPR016181">
    <property type="entry name" value="Acyl_CoA_acyltransferase"/>
</dbReference>
<dbReference type="GO" id="GO:0016747">
    <property type="term" value="F:acyltransferase activity, transferring groups other than amino-acyl groups"/>
    <property type="evidence" value="ECO:0007669"/>
    <property type="project" value="InterPro"/>
</dbReference>
<reference evidence="4" key="1">
    <citation type="submission" date="2021-01" db="EMBL/GenBank/DDBJ databases">
        <title>Whole genome shotgun sequence of Sphaerisporangium rufum NBRC 109079.</title>
        <authorList>
            <person name="Komaki H."/>
            <person name="Tamura T."/>
        </authorList>
    </citation>
    <scope>NUCLEOTIDE SEQUENCE</scope>
    <source>
        <strain evidence="4">NBRC 109079</strain>
    </source>
</reference>